<dbReference type="AlphaFoldDB" id="A0A2R7Y8A8"/>
<protein>
    <recommendedName>
        <fullName evidence="3">Osmotically inducible protein OsmC</fullName>
    </recommendedName>
</protein>
<dbReference type="InterPro" id="IPR003718">
    <property type="entry name" value="OsmC/Ohr_fam"/>
</dbReference>
<evidence type="ECO:0000313" key="1">
    <source>
        <dbReference type="EMBL" id="PUA33637.1"/>
    </source>
</evidence>
<gene>
    <name evidence="1" type="ORF">B7O98_04285</name>
</gene>
<dbReference type="Pfam" id="PF02566">
    <property type="entry name" value="OsmC"/>
    <property type="match status" value="1"/>
</dbReference>
<dbReference type="Proteomes" id="UP000244093">
    <property type="component" value="Unassembled WGS sequence"/>
</dbReference>
<proteinExistence type="predicted"/>
<evidence type="ECO:0000313" key="2">
    <source>
        <dbReference type="Proteomes" id="UP000244093"/>
    </source>
</evidence>
<dbReference type="EMBL" id="NBVN01000002">
    <property type="protein sequence ID" value="PUA33637.1"/>
    <property type="molecule type" value="Genomic_DNA"/>
</dbReference>
<dbReference type="PANTHER" id="PTHR35368:SF1">
    <property type="entry name" value="HYDROPEROXIDE REDUCTASE"/>
    <property type="match status" value="1"/>
</dbReference>
<name>A0A2R7Y8A8_9CREN</name>
<accession>A0A2R7Y8A8</accession>
<dbReference type="InterPro" id="IPR036102">
    <property type="entry name" value="OsmC/Ohrsf"/>
</dbReference>
<dbReference type="Gene3D" id="3.30.300.20">
    <property type="match status" value="1"/>
</dbReference>
<comment type="caution">
    <text evidence="1">The sequence shown here is derived from an EMBL/GenBank/DDBJ whole genome shotgun (WGS) entry which is preliminary data.</text>
</comment>
<evidence type="ECO:0008006" key="3">
    <source>
        <dbReference type="Google" id="ProtNLM"/>
    </source>
</evidence>
<dbReference type="SUPFAM" id="SSF82784">
    <property type="entry name" value="OsmC-like"/>
    <property type="match status" value="1"/>
</dbReference>
<dbReference type="InterPro" id="IPR052924">
    <property type="entry name" value="OsmC/Ohr_hydroprdx_reductase"/>
</dbReference>
<organism evidence="1 2">
    <name type="scientific">Zestosphaera tikiterensis</name>
    <dbReference type="NCBI Taxonomy" id="1973259"/>
    <lineage>
        <taxon>Archaea</taxon>
        <taxon>Thermoproteota</taxon>
        <taxon>Thermoprotei</taxon>
        <taxon>Desulfurococcales</taxon>
        <taxon>Desulfurococcaceae</taxon>
        <taxon>Zestosphaera</taxon>
    </lineage>
</organism>
<reference evidence="1 2" key="1">
    <citation type="journal article" date="2018" name="Syst. Appl. Microbiol.">
        <title>A new symbiotic nanoarchaeote (Candidatus Nanoclepta minutus) and its host (Zestosphaera tikiterensis gen. nov., sp. nov.) from a New Zealand hot spring.</title>
        <authorList>
            <person name="St John E."/>
            <person name="Liu Y."/>
            <person name="Podar M."/>
            <person name="Stott M.B."/>
            <person name="Meneghin J."/>
            <person name="Chen Z."/>
            <person name="Lagutin K."/>
            <person name="Mitchell K."/>
            <person name="Reysenbach A.L."/>
        </authorList>
    </citation>
    <scope>NUCLEOTIDE SEQUENCE [LARGE SCALE GENOMIC DNA]</scope>
    <source>
        <strain evidence="1">NZ3</strain>
    </source>
</reference>
<dbReference type="PANTHER" id="PTHR35368">
    <property type="entry name" value="HYDROPEROXIDE REDUCTASE"/>
    <property type="match status" value="1"/>
</dbReference>
<dbReference type="InterPro" id="IPR015946">
    <property type="entry name" value="KH_dom-like_a/b"/>
</dbReference>
<sequence length="146" mass="15506">MSSVSKVKVVAENKEKFKTVVKVGSFELVFDVPQSLGGDNQGPSPTAGLLASLAACIAAVTRLHSNRLGIPVNEVKIEVEGTIDARGLVDDKVPAGFQDITVKVIINSPADLNKLKDLIAIVEKHCPVGYNIKYETPLKVDVVKAG</sequence>